<sequence>MPESEFHSEARAILSELRKYLGAAIEPATRGTTPGATEWSRALDIDTKLAWKLTHLLDPDGDLEALEFVPGRQAFDQILEAAGKAGEGAGGTAKKASEASGAARLAFERYETLVRTHAGSRKAFDVLVTSQRPRGTSRAEVNLRRGAVEANASLLGVRAGAQVAIYGLAPSSVDENSLDVMGVRKIEGTERMRPNVNWRIARSFKTAEDGTPLPGGPEPLVKAKLSKALTGLPVVPDFSTTPLPTLARLDASPSAVEFEMRGGEVGASARFDLTTAEIFRPGDNRYANKDGNRRTRIFAGVRVPCDLLYVDLIVHKDLFESTEPSVQIVSTLHTGMSLEFRDSDILPIEPEFMSLGRGLGKVKDRERPRHAELVRWAMLEVGWNPDDFDVYRFKLQYPPLPSGVAFDWLRRKKK</sequence>
<evidence type="ECO:0000313" key="1">
    <source>
        <dbReference type="EMBL" id="QDV05560.1"/>
    </source>
</evidence>
<protein>
    <submittedName>
        <fullName evidence="1">Uncharacterized protein</fullName>
    </submittedName>
</protein>
<dbReference type="AlphaFoldDB" id="A0A518EN96"/>
<evidence type="ECO:0000313" key="2">
    <source>
        <dbReference type="Proteomes" id="UP000320390"/>
    </source>
</evidence>
<reference evidence="1 2" key="1">
    <citation type="submission" date="2019-02" db="EMBL/GenBank/DDBJ databases">
        <title>Deep-cultivation of Planctomycetes and their phenomic and genomic characterization uncovers novel biology.</title>
        <authorList>
            <person name="Wiegand S."/>
            <person name="Jogler M."/>
            <person name="Boedeker C."/>
            <person name="Pinto D."/>
            <person name="Vollmers J."/>
            <person name="Rivas-Marin E."/>
            <person name="Kohn T."/>
            <person name="Peeters S.H."/>
            <person name="Heuer A."/>
            <person name="Rast P."/>
            <person name="Oberbeckmann S."/>
            <person name="Bunk B."/>
            <person name="Jeske O."/>
            <person name="Meyerdierks A."/>
            <person name="Storesund J.E."/>
            <person name="Kallscheuer N."/>
            <person name="Luecker S."/>
            <person name="Lage O.M."/>
            <person name="Pohl T."/>
            <person name="Merkel B.J."/>
            <person name="Hornburger P."/>
            <person name="Mueller R.-W."/>
            <person name="Bruemmer F."/>
            <person name="Labrenz M."/>
            <person name="Spormann A.M."/>
            <person name="Op den Camp H."/>
            <person name="Overmann J."/>
            <person name="Amann R."/>
            <person name="Jetten M.S.M."/>
            <person name="Mascher T."/>
            <person name="Medema M.H."/>
            <person name="Devos D.P."/>
            <person name="Kaster A.-K."/>
            <person name="Ovreas L."/>
            <person name="Rohde M."/>
            <person name="Galperin M.Y."/>
            <person name="Jogler C."/>
        </authorList>
    </citation>
    <scope>NUCLEOTIDE SEQUENCE [LARGE SCALE GENOMIC DNA]</scope>
    <source>
        <strain evidence="1 2">Poly30</strain>
    </source>
</reference>
<name>A0A518EN96_9BACT</name>
<accession>A0A518EN96</accession>
<organism evidence="1 2">
    <name type="scientific">Saltatorellus ferox</name>
    <dbReference type="NCBI Taxonomy" id="2528018"/>
    <lineage>
        <taxon>Bacteria</taxon>
        <taxon>Pseudomonadati</taxon>
        <taxon>Planctomycetota</taxon>
        <taxon>Planctomycetia</taxon>
        <taxon>Planctomycetia incertae sedis</taxon>
        <taxon>Saltatorellus</taxon>
    </lineage>
</organism>
<proteinExistence type="predicted"/>
<gene>
    <name evidence="1" type="ORF">Poly30_10580</name>
</gene>
<keyword evidence="2" id="KW-1185">Reference proteome</keyword>
<dbReference type="Proteomes" id="UP000320390">
    <property type="component" value="Chromosome"/>
</dbReference>
<dbReference type="EMBL" id="CP036434">
    <property type="protein sequence ID" value="QDV05560.1"/>
    <property type="molecule type" value="Genomic_DNA"/>
</dbReference>